<evidence type="ECO:0000313" key="6">
    <source>
        <dbReference type="Proteomes" id="UP000517916"/>
    </source>
</evidence>
<dbReference type="PROSITE" id="PS50110">
    <property type="entry name" value="RESPONSE_REGULATORY"/>
    <property type="match status" value="1"/>
</dbReference>
<feature type="modified residue" description="4-aspartylphosphate" evidence="2">
    <location>
        <position position="131"/>
    </location>
</feature>
<evidence type="ECO:0000256" key="3">
    <source>
        <dbReference type="SAM" id="MobiDB-lite"/>
    </source>
</evidence>
<dbReference type="PANTHER" id="PTHR48111:SF69">
    <property type="entry name" value="RESPONSE REGULATOR RECEIVER"/>
    <property type="match status" value="1"/>
</dbReference>
<dbReference type="Pfam" id="PF00072">
    <property type="entry name" value="Response_reg"/>
    <property type="match status" value="1"/>
</dbReference>
<evidence type="ECO:0000256" key="1">
    <source>
        <dbReference type="ARBA" id="ARBA00023125"/>
    </source>
</evidence>
<organism evidence="5 6">
    <name type="scientific">Kutzneria viridogrisea</name>
    <dbReference type="NCBI Taxonomy" id="47990"/>
    <lineage>
        <taxon>Bacteria</taxon>
        <taxon>Bacillati</taxon>
        <taxon>Actinomycetota</taxon>
        <taxon>Actinomycetes</taxon>
        <taxon>Pseudonocardiales</taxon>
        <taxon>Pseudonocardiaceae</taxon>
        <taxon>Kutzneria</taxon>
    </lineage>
</organism>
<dbReference type="RefSeq" id="WP_182838461.1">
    <property type="nucleotide sequence ID" value="NZ_BAAABQ010000025.1"/>
</dbReference>
<evidence type="ECO:0000256" key="2">
    <source>
        <dbReference type="PROSITE-ProRule" id="PRU00169"/>
    </source>
</evidence>
<keyword evidence="1" id="KW-0238">DNA-binding</keyword>
<reference evidence="5 6" key="1">
    <citation type="submission" date="2020-08" db="EMBL/GenBank/DDBJ databases">
        <title>Genomic Encyclopedia of Archaeal and Bacterial Type Strains, Phase II (KMG-II): from individual species to whole genera.</title>
        <authorList>
            <person name="Goeker M."/>
        </authorList>
    </citation>
    <scope>NUCLEOTIDE SEQUENCE [LARGE SCALE GENOMIC DNA]</scope>
    <source>
        <strain evidence="5 6">DSM 43850</strain>
    </source>
</reference>
<evidence type="ECO:0000313" key="5">
    <source>
        <dbReference type="EMBL" id="MBA8927718.1"/>
    </source>
</evidence>
<dbReference type="InterPro" id="IPR011006">
    <property type="entry name" value="CheY-like_superfamily"/>
</dbReference>
<gene>
    <name evidence="5" type="ORF">BC739_004924</name>
</gene>
<name>A0ABR6BLD1_9PSEU</name>
<protein>
    <submittedName>
        <fullName evidence="5">CheY-like chemotaxis protein</fullName>
    </submittedName>
</protein>
<evidence type="ECO:0000259" key="4">
    <source>
        <dbReference type="PROSITE" id="PS50110"/>
    </source>
</evidence>
<dbReference type="SUPFAM" id="SSF52172">
    <property type="entry name" value="CheY-like"/>
    <property type="match status" value="1"/>
</dbReference>
<comment type="caution">
    <text evidence="5">The sequence shown here is derived from an EMBL/GenBank/DDBJ whole genome shotgun (WGS) entry which is preliminary data.</text>
</comment>
<feature type="domain" description="Response regulatory" evidence="4">
    <location>
        <begin position="75"/>
        <end position="194"/>
    </location>
</feature>
<dbReference type="Proteomes" id="UP000517916">
    <property type="component" value="Unassembled WGS sequence"/>
</dbReference>
<accession>A0ABR6BLD1</accession>
<dbReference type="PANTHER" id="PTHR48111">
    <property type="entry name" value="REGULATOR OF RPOS"/>
    <property type="match status" value="1"/>
</dbReference>
<keyword evidence="2" id="KW-0597">Phosphoprotein</keyword>
<dbReference type="Gene3D" id="3.40.50.2300">
    <property type="match status" value="1"/>
</dbReference>
<proteinExistence type="predicted"/>
<dbReference type="EMBL" id="JACJID010000003">
    <property type="protein sequence ID" value="MBA8927718.1"/>
    <property type="molecule type" value="Genomic_DNA"/>
</dbReference>
<keyword evidence="6" id="KW-1185">Reference proteome</keyword>
<dbReference type="SMART" id="SM00448">
    <property type="entry name" value="REC"/>
    <property type="match status" value="1"/>
</dbReference>
<dbReference type="InterPro" id="IPR001789">
    <property type="entry name" value="Sig_transdc_resp-reg_receiver"/>
</dbReference>
<sequence length="201" mass="21605">MADDVEDDQPPLATDAVRNSITGDPATALQLRDFHGGSVYINSQVFVAPEAGGQDRIGLANNASSRPSEPLRPLHILAVDDEAEVLNELVDLLRVDPRIGKVATASDAAMALRYMTRAVQSSEYLDALFLDVQMPGLSGMELARINSRFAKPLGIVFVTAFPAFALEAFAVDAVDYLVKPVQPDQVARAVGRLARAIHLLP</sequence>
<dbReference type="InterPro" id="IPR039420">
    <property type="entry name" value="WalR-like"/>
</dbReference>
<feature type="region of interest" description="Disordered" evidence="3">
    <location>
        <begin position="1"/>
        <end position="20"/>
    </location>
</feature>